<proteinExistence type="predicted"/>
<protein>
    <recommendedName>
        <fullName evidence="4">Transposase C of IS166 homeodomain-containing protein</fullName>
    </recommendedName>
</protein>
<evidence type="ECO:0008006" key="4">
    <source>
        <dbReference type="Google" id="ProtNLM"/>
    </source>
</evidence>
<dbReference type="EMBL" id="FOBS01000057">
    <property type="protein sequence ID" value="SEM83045.1"/>
    <property type="molecule type" value="Genomic_DNA"/>
</dbReference>
<keyword evidence="1" id="KW-0175">Coiled coil</keyword>
<organism evidence="2 3">
    <name type="scientific">Syntrophus gentianae</name>
    <dbReference type="NCBI Taxonomy" id="43775"/>
    <lineage>
        <taxon>Bacteria</taxon>
        <taxon>Pseudomonadati</taxon>
        <taxon>Thermodesulfobacteriota</taxon>
        <taxon>Syntrophia</taxon>
        <taxon>Syntrophales</taxon>
        <taxon>Syntrophaceae</taxon>
        <taxon>Syntrophus</taxon>
    </lineage>
</organism>
<dbReference type="STRING" id="43775.SAMN04489760_1571"/>
<feature type="coiled-coil region" evidence="1">
    <location>
        <begin position="30"/>
        <end position="57"/>
    </location>
</feature>
<reference evidence="2 3" key="1">
    <citation type="submission" date="2016-10" db="EMBL/GenBank/DDBJ databases">
        <authorList>
            <person name="de Groot N.N."/>
        </authorList>
    </citation>
    <scope>NUCLEOTIDE SEQUENCE [LARGE SCALE GENOMIC DNA]</scope>
    <source>
        <strain evidence="2 3">DSM 8423</strain>
    </source>
</reference>
<evidence type="ECO:0000313" key="3">
    <source>
        <dbReference type="Proteomes" id="UP000198744"/>
    </source>
</evidence>
<name>A0A1H8BJL3_9BACT</name>
<dbReference type="AlphaFoldDB" id="A0A1H8BJL3"/>
<sequence>MISTLPQALELLAQKDVQISELTAQKDAQIGELSRKIEFLQRQLTTLQHQMEQMLRRLYGRKSERLNPNQ</sequence>
<gene>
    <name evidence="2" type="ORF">SAMN04489760_1571</name>
</gene>
<evidence type="ECO:0000313" key="2">
    <source>
        <dbReference type="EMBL" id="SEM83045.1"/>
    </source>
</evidence>
<feature type="non-terminal residue" evidence="2">
    <location>
        <position position="70"/>
    </location>
</feature>
<keyword evidence="3" id="KW-1185">Reference proteome</keyword>
<evidence type="ECO:0000256" key="1">
    <source>
        <dbReference type="SAM" id="Coils"/>
    </source>
</evidence>
<dbReference type="Proteomes" id="UP000198744">
    <property type="component" value="Unassembled WGS sequence"/>
</dbReference>
<accession>A0A1H8BJL3</accession>